<reference evidence="2 3" key="1">
    <citation type="submission" date="2021-01" db="EMBL/GenBank/DDBJ databases">
        <title>FDA dAtabase for Regulatory Grade micrObial Sequences (FDA-ARGOS): Supporting development and validation of Infectious Disease Dx tests.</title>
        <authorList>
            <person name="Sproer C."/>
            <person name="Gronow S."/>
            <person name="Severitt S."/>
            <person name="Schroder I."/>
            <person name="Tallon L."/>
            <person name="Sadzewicz L."/>
            <person name="Zhao X."/>
            <person name="Boylan J."/>
            <person name="Ott S."/>
            <person name="Bowen H."/>
            <person name="Vavikolanu K."/>
            <person name="Mehta A."/>
            <person name="Aluvathingal J."/>
            <person name="Nadendla S."/>
            <person name="Lowell S."/>
            <person name="Myers T."/>
            <person name="Yan Y."/>
            <person name="Sichtig H."/>
        </authorList>
    </citation>
    <scope>NUCLEOTIDE SEQUENCE [LARGE SCALE GENOMIC DNA]</scope>
    <source>
        <strain evidence="2 3">FDAARGOS_1148</strain>
    </source>
</reference>
<dbReference type="SUPFAM" id="SSF159006">
    <property type="entry name" value="YopX-like"/>
    <property type="match status" value="1"/>
</dbReference>
<dbReference type="NCBIfam" id="TIGR01671">
    <property type="entry name" value="phage_TIGR01671"/>
    <property type="match status" value="1"/>
</dbReference>
<dbReference type="GeneID" id="93727129"/>
<feature type="domain" description="YopX protein" evidence="1">
    <location>
        <begin position="4"/>
        <end position="128"/>
    </location>
</feature>
<dbReference type="KEGG" id="scv:A4G25_04565"/>
<evidence type="ECO:0000313" key="2">
    <source>
        <dbReference type="EMBL" id="QQS82944.1"/>
    </source>
</evidence>
<evidence type="ECO:0000313" key="3">
    <source>
        <dbReference type="Proteomes" id="UP000595942"/>
    </source>
</evidence>
<organism evidence="2 3">
    <name type="scientific">Staphylococcus condimenti</name>
    <dbReference type="NCBI Taxonomy" id="70255"/>
    <lineage>
        <taxon>Bacteria</taxon>
        <taxon>Bacillati</taxon>
        <taxon>Bacillota</taxon>
        <taxon>Bacilli</taxon>
        <taxon>Bacillales</taxon>
        <taxon>Staphylococcaceae</taxon>
        <taxon>Staphylococcus</taxon>
    </lineage>
</organism>
<protein>
    <recommendedName>
        <fullName evidence="1">YopX protein domain-containing protein</fullName>
    </recommendedName>
</protein>
<dbReference type="InterPro" id="IPR019096">
    <property type="entry name" value="YopX_protein"/>
</dbReference>
<evidence type="ECO:0000259" key="1">
    <source>
        <dbReference type="Pfam" id="PF09643"/>
    </source>
</evidence>
<dbReference type="Pfam" id="PF09643">
    <property type="entry name" value="YopX"/>
    <property type="match status" value="1"/>
</dbReference>
<dbReference type="InterPro" id="IPR023385">
    <property type="entry name" value="YopX-like_C"/>
</dbReference>
<gene>
    <name evidence="2" type="ORF">I6J05_01100</name>
</gene>
<dbReference type="Gene3D" id="2.30.30.290">
    <property type="entry name" value="YopX-like domains"/>
    <property type="match status" value="1"/>
</dbReference>
<keyword evidence="3" id="KW-1185">Reference proteome</keyword>
<dbReference type="EMBL" id="CP068073">
    <property type="protein sequence ID" value="QQS82944.1"/>
    <property type="molecule type" value="Genomic_DNA"/>
</dbReference>
<dbReference type="InterPro" id="IPR010024">
    <property type="entry name" value="CHP16711"/>
</dbReference>
<name>A0AB37H341_9STAP</name>
<proteinExistence type="predicted"/>
<sequence>MIPKFRVWDIDEEEMLYTEESLVVYFCDAGIVATEPENPNKFFIEIENFELMQSTGLKDKNGTEIYEGDIIQHSEKPNPVFKYPFEVVQFKTGEWRLDNFRGGTVLAYCNQDELEVIGNIFQNSELLEADSHER</sequence>
<accession>A0AB37H341</accession>
<dbReference type="Proteomes" id="UP000595942">
    <property type="component" value="Chromosome"/>
</dbReference>
<dbReference type="AlphaFoldDB" id="A0AB37H341"/>
<dbReference type="RefSeq" id="WP_063164621.1">
    <property type="nucleotide sequence ID" value="NZ_CP015114.1"/>
</dbReference>